<evidence type="ECO:0000256" key="1">
    <source>
        <dbReference type="SAM" id="MobiDB-lite"/>
    </source>
</evidence>
<dbReference type="EMBL" id="KB030715">
    <property type="protein sequence ID" value="ELK10816.1"/>
    <property type="molecule type" value="Genomic_DNA"/>
</dbReference>
<protein>
    <submittedName>
        <fullName evidence="2">Protein cramped-like protein</fullName>
    </submittedName>
</protein>
<dbReference type="Proteomes" id="UP000010552">
    <property type="component" value="Unassembled WGS sequence"/>
</dbReference>
<evidence type="ECO:0000313" key="2">
    <source>
        <dbReference type="EMBL" id="ELK10816.1"/>
    </source>
</evidence>
<evidence type="ECO:0000313" key="3">
    <source>
        <dbReference type="Proteomes" id="UP000010552"/>
    </source>
</evidence>
<gene>
    <name evidence="2" type="ORF">PAL_GLEAN10011729</name>
</gene>
<organism evidence="2 3">
    <name type="scientific">Pteropus alecto</name>
    <name type="common">Black flying fox</name>
    <dbReference type="NCBI Taxonomy" id="9402"/>
    <lineage>
        <taxon>Eukaryota</taxon>
        <taxon>Metazoa</taxon>
        <taxon>Chordata</taxon>
        <taxon>Craniata</taxon>
        <taxon>Vertebrata</taxon>
        <taxon>Euteleostomi</taxon>
        <taxon>Mammalia</taxon>
        <taxon>Eutheria</taxon>
        <taxon>Laurasiatheria</taxon>
        <taxon>Chiroptera</taxon>
        <taxon>Yinpterochiroptera</taxon>
        <taxon>Pteropodoidea</taxon>
        <taxon>Pteropodidae</taxon>
        <taxon>Pteropodinae</taxon>
        <taxon>Pteropus</taxon>
    </lineage>
</organism>
<feature type="compositionally biased region" description="Basic and acidic residues" evidence="1">
    <location>
        <begin position="13"/>
        <end position="24"/>
    </location>
</feature>
<feature type="region of interest" description="Disordered" evidence="1">
    <location>
        <begin position="1"/>
        <end position="84"/>
    </location>
</feature>
<name>L5KJ71_PTEAL</name>
<dbReference type="AlphaFoldDB" id="L5KJ71"/>
<accession>L5KJ71</accession>
<dbReference type="InParanoid" id="L5KJ71"/>
<feature type="compositionally biased region" description="Low complexity" evidence="1">
    <location>
        <begin position="75"/>
        <end position="84"/>
    </location>
</feature>
<proteinExistence type="predicted"/>
<sequence length="84" mass="8502">MTVKLGDGGGGEEGLKRLGKRAADEDALEGEGAGSGDAAEDSSGTKRDGKTPRGGRGGATPRSRRPRPRRPPAPRTSTTSFGPA</sequence>
<feature type="compositionally biased region" description="Basic residues" evidence="1">
    <location>
        <begin position="62"/>
        <end position="72"/>
    </location>
</feature>
<keyword evidence="3" id="KW-1185">Reference proteome</keyword>
<feature type="compositionally biased region" description="Gly residues" evidence="1">
    <location>
        <begin position="1"/>
        <end position="12"/>
    </location>
</feature>
<reference evidence="3" key="1">
    <citation type="journal article" date="2013" name="Science">
        <title>Comparative analysis of bat genomes provides insight into the evolution of flight and immunity.</title>
        <authorList>
            <person name="Zhang G."/>
            <person name="Cowled C."/>
            <person name="Shi Z."/>
            <person name="Huang Z."/>
            <person name="Bishop-Lilly K.A."/>
            <person name="Fang X."/>
            <person name="Wynne J.W."/>
            <person name="Xiong Z."/>
            <person name="Baker M.L."/>
            <person name="Zhao W."/>
            <person name="Tachedjian M."/>
            <person name="Zhu Y."/>
            <person name="Zhou P."/>
            <person name="Jiang X."/>
            <person name="Ng J."/>
            <person name="Yang L."/>
            <person name="Wu L."/>
            <person name="Xiao J."/>
            <person name="Feng Y."/>
            <person name="Chen Y."/>
            <person name="Sun X."/>
            <person name="Zhang Y."/>
            <person name="Marsh G.A."/>
            <person name="Crameri G."/>
            <person name="Broder C.C."/>
            <person name="Frey K.G."/>
            <person name="Wang L.F."/>
            <person name="Wang J."/>
        </authorList>
    </citation>
    <scope>NUCLEOTIDE SEQUENCE [LARGE SCALE GENOMIC DNA]</scope>
</reference>